<comment type="similarity">
    <text evidence="6">Belongs to the TRAFAC class OBG-HflX-like GTPase superfamily. HflX GTPase family.</text>
</comment>
<dbReference type="InterPro" id="IPR042108">
    <property type="entry name" value="GTPase_HflX_N_sf"/>
</dbReference>
<dbReference type="InterPro" id="IPR016496">
    <property type="entry name" value="GTPase_HflX"/>
</dbReference>
<dbReference type="PANTHER" id="PTHR10229">
    <property type="entry name" value="GTP-BINDING PROTEIN HFLX"/>
    <property type="match status" value="1"/>
</dbReference>
<dbReference type="HOGENOM" id="CLU_019597_1_0_6"/>
<dbReference type="InterPro" id="IPR045498">
    <property type="entry name" value="HflX_C"/>
</dbReference>
<dbReference type="PIRSF" id="PIRSF006809">
    <property type="entry name" value="GTP-binding_hflX_prd"/>
    <property type="match status" value="1"/>
</dbReference>
<dbReference type="HAMAP" id="MF_00900">
    <property type="entry name" value="GTPase_HflX"/>
    <property type="match status" value="1"/>
</dbReference>
<evidence type="ECO:0000259" key="9">
    <source>
        <dbReference type="PROSITE" id="PS51705"/>
    </source>
</evidence>
<dbReference type="OrthoDB" id="9812272at2"/>
<dbReference type="eggNOG" id="COG2262">
    <property type="taxonomic scope" value="Bacteria"/>
</dbReference>
<dbReference type="GO" id="GO:0043022">
    <property type="term" value="F:ribosome binding"/>
    <property type="evidence" value="ECO:0007669"/>
    <property type="project" value="TreeGrafter"/>
</dbReference>
<comment type="subcellular location">
    <subcellularLocation>
        <location evidence="6">Cytoplasm</location>
    </subcellularLocation>
    <text evidence="6">May associate with membranes.</text>
</comment>
<name>E8LK05_SUCHY</name>
<dbReference type="Gene3D" id="3.40.50.300">
    <property type="entry name" value="P-loop containing nucleotide triphosphate hydrolases"/>
    <property type="match status" value="1"/>
</dbReference>
<evidence type="ECO:0000256" key="7">
    <source>
        <dbReference type="PIRSR" id="PIRSR006809-1"/>
    </source>
</evidence>
<feature type="binding site" evidence="7">
    <location>
        <begin position="345"/>
        <end position="347"/>
    </location>
    <ligand>
        <name>GTP</name>
        <dbReference type="ChEBI" id="CHEBI:37565"/>
    </ligand>
</feature>
<dbReference type="Gene3D" id="6.10.250.2860">
    <property type="match status" value="1"/>
</dbReference>
<dbReference type="InterPro" id="IPR006073">
    <property type="entry name" value="GTP-bd"/>
</dbReference>
<dbReference type="NCBIfam" id="TIGR03156">
    <property type="entry name" value="GTP_HflX"/>
    <property type="match status" value="1"/>
</dbReference>
<feature type="binding site" evidence="7">
    <location>
        <begin position="206"/>
        <end position="213"/>
    </location>
    <ligand>
        <name>GTP</name>
        <dbReference type="ChEBI" id="CHEBI:37565"/>
    </ligand>
</feature>
<dbReference type="AlphaFoldDB" id="E8LK05"/>
<feature type="domain" description="Hflx-type G" evidence="9">
    <location>
        <begin position="200"/>
        <end position="366"/>
    </location>
</feature>
<dbReference type="FunFam" id="3.40.50.11060:FF:000001">
    <property type="entry name" value="GTPase HflX"/>
    <property type="match status" value="1"/>
</dbReference>
<dbReference type="CDD" id="cd01878">
    <property type="entry name" value="HflX"/>
    <property type="match status" value="1"/>
</dbReference>
<sequence>MSDQKIEALGPTLLVHVELPQAESQEDLDELYRLAESAGGNVRDAIVCKRDVPDAKTFIGKGKVVEVADAVRAHDVSCVIFNSPLTPAQERNLEKEFSVRVMDRIALILQIFAQRARTYEGKLQVELAMLRYEQARLVRGWTHLERQKGGFGLRGGPGETQIELDRRALRERIAAIKADLDVVASRREQNRRQRVKNAVPVVSFVGYTNAGKSTLFNRLTKSAVYEADQLFATLDPTLRTVSLDVVGKAVFADTVGFIRHLPHDLIAAFKSTLEETVKADLLLHIIDAADKRVEENIKAVNAVLKQIGADEVPTLLVFNKADLLDTPYDKVVRDETGKPVRVNVSAKTGSGLSDLLSCVSELLSSNLCTFAVKIYPQDGKLRSMLYESKAVSKESYADDGSLILELKILAADAARIDKKTAGRLRASCVDGKAPWITTEAKEDLDLDLVFDDID</sequence>
<dbReference type="GO" id="GO:0005525">
    <property type="term" value="F:GTP binding"/>
    <property type="evidence" value="ECO:0007669"/>
    <property type="project" value="UniProtKB-UniRule"/>
</dbReference>
<dbReference type="SUPFAM" id="SSF54980">
    <property type="entry name" value="EF-G C-terminal domain-like"/>
    <property type="match status" value="1"/>
</dbReference>
<dbReference type="NCBIfam" id="NF008280">
    <property type="entry name" value="PRK11058.1"/>
    <property type="match status" value="1"/>
</dbReference>
<evidence type="ECO:0000256" key="6">
    <source>
        <dbReference type="HAMAP-Rule" id="MF_00900"/>
    </source>
</evidence>
<dbReference type="GO" id="GO:0005737">
    <property type="term" value="C:cytoplasm"/>
    <property type="evidence" value="ECO:0007669"/>
    <property type="project" value="UniProtKB-SubCell"/>
</dbReference>
<organism evidence="10 11">
    <name type="scientific">Succinatimonas hippei (strain DSM 22608 / JCM 16073 / KCTC 15190 / YIT 12066)</name>
    <dbReference type="NCBI Taxonomy" id="762983"/>
    <lineage>
        <taxon>Bacteria</taxon>
        <taxon>Pseudomonadati</taxon>
        <taxon>Pseudomonadota</taxon>
        <taxon>Gammaproteobacteria</taxon>
        <taxon>Aeromonadales</taxon>
        <taxon>Succinivibrionaceae</taxon>
        <taxon>Succinatimonas</taxon>
    </lineage>
</organism>
<dbReference type="InterPro" id="IPR032305">
    <property type="entry name" value="GTP-bd_M"/>
</dbReference>
<dbReference type="GO" id="GO:0097216">
    <property type="term" value="F:guanosine tetraphosphate binding"/>
    <property type="evidence" value="ECO:0007669"/>
    <property type="project" value="UniProtKB-ARBA"/>
</dbReference>
<dbReference type="InterPro" id="IPR030394">
    <property type="entry name" value="G_HFLX_dom"/>
</dbReference>
<feature type="binding site" evidence="7">
    <location>
        <begin position="231"/>
        <end position="235"/>
    </location>
    <ligand>
        <name>GTP</name>
        <dbReference type="ChEBI" id="CHEBI:37565"/>
    </ligand>
</feature>
<evidence type="ECO:0000256" key="3">
    <source>
        <dbReference type="ARBA" id="ARBA00022741"/>
    </source>
</evidence>
<keyword evidence="1 6" id="KW-0963">Cytoplasm</keyword>
<comment type="cofactor">
    <cofactor evidence="8">
        <name>Mg(2+)</name>
        <dbReference type="ChEBI" id="CHEBI:18420"/>
    </cofactor>
</comment>
<dbReference type="InterPro" id="IPR035647">
    <property type="entry name" value="EFG_III/V"/>
</dbReference>
<dbReference type="FunFam" id="3.40.50.300:FF:000173">
    <property type="entry name" value="GTPase HflX"/>
    <property type="match status" value="1"/>
</dbReference>
<dbReference type="STRING" id="762983.HMPREF9444_01042"/>
<dbReference type="RefSeq" id="WP_009143243.1">
    <property type="nucleotide sequence ID" value="NZ_GL830988.1"/>
</dbReference>
<dbReference type="Proteomes" id="UP000018458">
    <property type="component" value="Unassembled WGS sequence"/>
</dbReference>
<dbReference type="PANTHER" id="PTHR10229:SF0">
    <property type="entry name" value="GTP-BINDING PROTEIN 6-RELATED"/>
    <property type="match status" value="1"/>
</dbReference>
<dbReference type="PROSITE" id="PS51705">
    <property type="entry name" value="G_HFLX"/>
    <property type="match status" value="1"/>
</dbReference>
<dbReference type="Pfam" id="PF19275">
    <property type="entry name" value="HflX_C"/>
    <property type="match status" value="1"/>
</dbReference>
<dbReference type="GO" id="GO:0003924">
    <property type="term" value="F:GTPase activity"/>
    <property type="evidence" value="ECO:0007669"/>
    <property type="project" value="UniProtKB-UniRule"/>
</dbReference>
<evidence type="ECO:0000256" key="1">
    <source>
        <dbReference type="ARBA" id="ARBA00022490"/>
    </source>
</evidence>
<dbReference type="Gene3D" id="3.40.50.11060">
    <property type="entry name" value="GTPase HflX, N-terminal domain"/>
    <property type="match status" value="1"/>
</dbReference>
<dbReference type="InterPro" id="IPR027417">
    <property type="entry name" value="P-loop_NTPase"/>
</dbReference>
<evidence type="ECO:0000256" key="8">
    <source>
        <dbReference type="PIRSR" id="PIRSR006809-2"/>
    </source>
</evidence>
<keyword evidence="2 8" id="KW-0479">Metal-binding</keyword>
<accession>E8LK05</accession>
<dbReference type="InterPro" id="IPR025121">
    <property type="entry name" value="GTPase_HflX_N"/>
</dbReference>
<dbReference type="PRINTS" id="PR00326">
    <property type="entry name" value="GTP1OBG"/>
</dbReference>
<dbReference type="Pfam" id="PF01926">
    <property type="entry name" value="MMR_HSR1"/>
    <property type="match status" value="1"/>
</dbReference>
<feature type="binding site" evidence="7">
    <location>
        <begin position="253"/>
        <end position="256"/>
    </location>
    <ligand>
        <name>GTP</name>
        <dbReference type="ChEBI" id="CHEBI:37565"/>
    </ligand>
</feature>
<evidence type="ECO:0000313" key="10">
    <source>
        <dbReference type="EMBL" id="EFY07121.1"/>
    </source>
</evidence>
<protein>
    <recommendedName>
        <fullName evidence="6">GTPase HflX</fullName>
    </recommendedName>
    <alternativeName>
        <fullName evidence="6">GTP-binding protein HflX</fullName>
    </alternativeName>
</protein>
<evidence type="ECO:0000313" key="11">
    <source>
        <dbReference type="Proteomes" id="UP000018458"/>
    </source>
</evidence>
<evidence type="ECO:0000256" key="5">
    <source>
        <dbReference type="ARBA" id="ARBA00023134"/>
    </source>
</evidence>
<dbReference type="Pfam" id="PF13167">
    <property type="entry name" value="GTP-bdg_N"/>
    <property type="match status" value="1"/>
</dbReference>
<dbReference type="GO" id="GO:0046872">
    <property type="term" value="F:metal ion binding"/>
    <property type="evidence" value="ECO:0007669"/>
    <property type="project" value="UniProtKB-KW"/>
</dbReference>
<evidence type="ECO:0000256" key="4">
    <source>
        <dbReference type="ARBA" id="ARBA00022842"/>
    </source>
</evidence>
<keyword evidence="5 6" id="KW-0342">GTP-binding</keyword>
<feature type="binding site" evidence="7">
    <location>
        <begin position="319"/>
        <end position="322"/>
    </location>
    <ligand>
        <name>GTP</name>
        <dbReference type="ChEBI" id="CHEBI:37565"/>
    </ligand>
</feature>
<reference evidence="10 11" key="1">
    <citation type="submission" date="2011-01" db="EMBL/GenBank/DDBJ databases">
        <authorList>
            <person name="Weinstock G."/>
            <person name="Sodergren E."/>
            <person name="Clifton S."/>
            <person name="Fulton L."/>
            <person name="Fulton B."/>
            <person name="Courtney L."/>
            <person name="Fronick C."/>
            <person name="Harrison M."/>
            <person name="Strong C."/>
            <person name="Farmer C."/>
            <person name="Delahaunty K."/>
            <person name="Markovic C."/>
            <person name="Hall O."/>
            <person name="Minx P."/>
            <person name="Tomlinson C."/>
            <person name="Mitreva M."/>
            <person name="Hou S."/>
            <person name="Chen J."/>
            <person name="Wollam A."/>
            <person name="Pepin K.H."/>
            <person name="Johnson M."/>
            <person name="Bhonagiri V."/>
            <person name="Zhang X."/>
            <person name="Suruliraj S."/>
            <person name="Warren W."/>
            <person name="Chinwalla A."/>
            <person name="Mardis E.R."/>
            <person name="Wilson R.K."/>
        </authorList>
    </citation>
    <scope>NUCLEOTIDE SEQUENCE [LARGE SCALE GENOMIC DNA]</scope>
    <source>
        <strain evidence="11">DSM 22608 / JCM 16073 / KCTC 15190 / YIT 12066</strain>
    </source>
</reference>
<comment type="function">
    <text evidence="6">GTPase that associates with the 50S ribosomal subunit and may have a role during protein synthesis or ribosome biogenesis.</text>
</comment>
<dbReference type="SUPFAM" id="SSF52540">
    <property type="entry name" value="P-loop containing nucleoside triphosphate hydrolases"/>
    <property type="match status" value="1"/>
</dbReference>
<keyword evidence="4 8" id="KW-0460">Magnesium</keyword>
<keyword evidence="3 6" id="KW-0547">Nucleotide-binding</keyword>
<dbReference type="EMBL" id="AEVO01000051">
    <property type="protein sequence ID" value="EFY07121.1"/>
    <property type="molecule type" value="Genomic_DNA"/>
</dbReference>
<proteinExistence type="inferred from homology"/>
<evidence type="ECO:0000256" key="2">
    <source>
        <dbReference type="ARBA" id="ARBA00022723"/>
    </source>
</evidence>
<dbReference type="Pfam" id="PF16360">
    <property type="entry name" value="GTP-bdg_M"/>
    <property type="match status" value="1"/>
</dbReference>
<gene>
    <name evidence="6 10" type="primary">hflX</name>
    <name evidence="10" type="ORF">HMPREF9444_01042</name>
</gene>
<feature type="binding site" evidence="8">
    <location>
        <position position="233"/>
    </location>
    <ligand>
        <name>Mg(2+)</name>
        <dbReference type="ChEBI" id="CHEBI:18420"/>
    </ligand>
</feature>
<feature type="binding site" evidence="8">
    <location>
        <position position="213"/>
    </location>
    <ligand>
        <name>Mg(2+)</name>
        <dbReference type="ChEBI" id="CHEBI:18420"/>
    </ligand>
</feature>
<keyword evidence="11" id="KW-1185">Reference proteome</keyword>
<comment type="caution">
    <text evidence="10">The sequence shown here is derived from an EMBL/GenBank/DDBJ whole genome shotgun (WGS) entry which is preliminary data.</text>
</comment>
<comment type="subunit">
    <text evidence="6">Monomer. Associates with the 50S ribosomal subunit.</text>
</comment>